<gene>
    <name evidence="7" type="ORF">MNOR_LOCUS22419</name>
</gene>
<dbReference type="Gene3D" id="2.130.10.10">
    <property type="entry name" value="YVTN repeat-like/Quinoprotein amine dehydrogenase"/>
    <property type="match status" value="1"/>
</dbReference>
<evidence type="ECO:0000256" key="6">
    <source>
        <dbReference type="SAM" id="MobiDB-lite"/>
    </source>
</evidence>
<dbReference type="PANTHER" id="PTHR13129:SF4">
    <property type="entry name" value="DDB1- AND CUL4-ASSOCIATED FACTOR 1"/>
    <property type="match status" value="1"/>
</dbReference>
<accession>A0AAV2R9B3</accession>
<keyword evidence="8" id="KW-1185">Reference proteome</keyword>
<dbReference type="InterPro" id="IPR015943">
    <property type="entry name" value="WD40/YVTN_repeat-like_dom_sf"/>
</dbReference>
<proteinExistence type="inferred from homology"/>
<dbReference type="InterPro" id="IPR011989">
    <property type="entry name" value="ARM-like"/>
</dbReference>
<dbReference type="GO" id="GO:0005634">
    <property type="term" value="C:nucleus"/>
    <property type="evidence" value="ECO:0007669"/>
    <property type="project" value="UniProtKB-SubCell"/>
</dbReference>
<dbReference type="PROSITE" id="PS50896">
    <property type="entry name" value="LISH"/>
    <property type="match status" value="1"/>
</dbReference>
<evidence type="ECO:0000256" key="5">
    <source>
        <dbReference type="ARBA" id="ARBA00023242"/>
    </source>
</evidence>
<reference evidence="7 8" key="1">
    <citation type="submission" date="2024-05" db="EMBL/GenBank/DDBJ databases">
        <authorList>
            <person name="Wallberg A."/>
        </authorList>
    </citation>
    <scope>NUCLEOTIDE SEQUENCE [LARGE SCALE GENOMIC DNA]</scope>
</reference>
<dbReference type="InterPro" id="IPR006594">
    <property type="entry name" value="LisH"/>
</dbReference>
<feature type="compositionally biased region" description="Acidic residues" evidence="6">
    <location>
        <begin position="1244"/>
        <end position="1269"/>
    </location>
</feature>
<keyword evidence="5" id="KW-0539">Nucleus</keyword>
<sequence>YLEIAASFRDQNAHLVPIMLKRLWDLKDKHIERNDEFGEGATAIGKASVSDEKVPERPFALFNKKSETRNELANGEIENMQDDNEDECPVRKKFKESPPECMTPTKNSNTSGSFNIFGSPKANRELFDPSLNSDCSNSSWAELSGYIMGKYQMFPINKDTQQMFILKYLRPVGEYQESLGHVYEYNALELIFHYINVRKTGNARLSFEALRFLGSLLFHKKFCLEFVKMGGMQKLLAVPRPSLPADGVALCLWYLAYCEEAVERICLLPDQMLSELVRYTLWLLECSHQSSRQHAVMFFGMVFRFRAMLDRFDEQDGLRKMLNMLSTLSLFQDVWEQDLLDEPNEVIMWHTVKQVCLSVKNYFEAHLAHKVQNLQRLRFQGTVTQQTPLSYKAVNVSAEVVERNVEYLLENLPFRGRWKPVEQFVALKGLPLFLQLVAMIINDSCSQNRAETAVYALDTLYVCTVMPQIQSALCEKLTLPPGDDLLQTLDPQEVPGYAILVACIHDNSQSMQSTPEIQKSALSVLINCLCAPIHRSPGGSTIRSSTSSTSSGKKSKSGPTGEELINKSWDCVRTSNGIMYLLNVLNKKVPITDADCIRGLACHALVGLSRSDTARQIMSKLPMFTSGQLQLLMKEPILQDKRIEHVKFQRHALELIKAVSGRTKQKSDASMDISMQSIHKADVVAQTRINYNKRQLLQLIQMYLNQEGYDSIATALQQIAHLPSIPPSHTALMGPPSRNMATPPPSSRHRINSQRSLFSPSVSKNALSNLTNGSLANTHTDSPSPPPVNSPSNGPIQIKINRRSKRESFPSSSPIISNCNNISNNNGINMYSKPEAALCATTSVPGITGNISCPHIGNFCSSDPSISLDRIVTEYLMNQHALCKNPVVTCPTFDLFQPHSCPEPRSQRAAPTNFTMRYARKCYGINGIDAATLNRKYIYSRYRPTQVYRQADDDDIFVCCEFTPDDQFIIAGTTRGDVRLFNKNGATEESVYTVHQGAVSSLVPHNSGNLLLTSCTAVHETSLWSITDFEFKFSLEECHHADFNNAQDKIIGTSDPTARLYDLNTSSIVCEFTPKLSNHYRINKAVLDPTDTLILTDGVLFDVRSGKQIHKFDKINPTLNGIFHRNGLEILSSSEIWDLRTFHLLRTVPSLNLCDVIFNHSNDVIFGVTVGDDQQDNAYETSFKTVDAADYSSIVTFDVRRVVSSLAINRTDTQIAIVETETGSDDLSEDAVVRLYEIGMTRQEDDELVDEDEEEIGSDEDSDDSDDDAQNSQNDGGSGAENEDDEDNSSSISNLSIQSFEEDLDDGSDDDDGILFELNGDNSNAGGDPLDQWLQNNQDDDDDQDYEQGDDDEEEDDGDNDDDSL</sequence>
<dbReference type="GO" id="GO:0080008">
    <property type="term" value="C:Cul4-RING E3 ubiquitin ligase complex"/>
    <property type="evidence" value="ECO:0007669"/>
    <property type="project" value="TreeGrafter"/>
</dbReference>
<evidence type="ECO:0000256" key="4">
    <source>
        <dbReference type="ARBA" id="ARBA00022786"/>
    </source>
</evidence>
<feature type="region of interest" description="Disordered" evidence="6">
    <location>
        <begin position="1242"/>
        <end position="1365"/>
    </location>
</feature>
<dbReference type="SUPFAM" id="SSF50978">
    <property type="entry name" value="WD40 repeat-like"/>
    <property type="match status" value="1"/>
</dbReference>
<protein>
    <recommendedName>
        <fullName evidence="9">LisH domain-containing protein</fullName>
    </recommendedName>
</protein>
<evidence type="ECO:0008006" key="9">
    <source>
        <dbReference type="Google" id="ProtNLM"/>
    </source>
</evidence>
<evidence type="ECO:0000256" key="3">
    <source>
        <dbReference type="ARBA" id="ARBA00008845"/>
    </source>
</evidence>
<feature type="non-terminal residue" evidence="7">
    <location>
        <position position="1"/>
    </location>
</feature>
<name>A0AAV2R9B3_MEGNR</name>
<comment type="caution">
    <text evidence="7">The sequence shown here is derived from an EMBL/GenBank/DDBJ whole genome shotgun (WGS) entry which is preliminary data.</text>
</comment>
<dbReference type="EMBL" id="CAXKWB010018852">
    <property type="protein sequence ID" value="CAL4121266.1"/>
    <property type="molecule type" value="Genomic_DNA"/>
</dbReference>
<feature type="region of interest" description="Disordered" evidence="6">
    <location>
        <begin position="727"/>
        <end position="752"/>
    </location>
</feature>
<dbReference type="SUPFAM" id="SSF48371">
    <property type="entry name" value="ARM repeat"/>
    <property type="match status" value="1"/>
</dbReference>
<dbReference type="PANTHER" id="PTHR13129">
    <property type="entry name" value="VPRBP PROTEIN-RELATED"/>
    <property type="match status" value="1"/>
</dbReference>
<feature type="region of interest" description="Disordered" evidence="6">
    <location>
        <begin position="538"/>
        <end position="561"/>
    </location>
</feature>
<feature type="region of interest" description="Disordered" evidence="6">
    <location>
        <begin position="768"/>
        <end position="796"/>
    </location>
</feature>
<evidence type="ECO:0000313" key="8">
    <source>
        <dbReference type="Proteomes" id="UP001497623"/>
    </source>
</evidence>
<dbReference type="Proteomes" id="UP001497623">
    <property type="component" value="Unassembled WGS sequence"/>
</dbReference>
<comment type="similarity">
    <text evidence="3">Belongs to the VPRBP/DCAF1 family.</text>
</comment>
<organism evidence="7 8">
    <name type="scientific">Meganyctiphanes norvegica</name>
    <name type="common">Northern krill</name>
    <name type="synonym">Thysanopoda norvegica</name>
    <dbReference type="NCBI Taxonomy" id="48144"/>
    <lineage>
        <taxon>Eukaryota</taxon>
        <taxon>Metazoa</taxon>
        <taxon>Ecdysozoa</taxon>
        <taxon>Arthropoda</taxon>
        <taxon>Crustacea</taxon>
        <taxon>Multicrustacea</taxon>
        <taxon>Malacostraca</taxon>
        <taxon>Eumalacostraca</taxon>
        <taxon>Eucarida</taxon>
        <taxon>Euphausiacea</taxon>
        <taxon>Euphausiidae</taxon>
        <taxon>Meganyctiphanes</taxon>
    </lineage>
</organism>
<keyword evidence="4" id="KW-0833">Ubl conjugation pathway</keyword>
<feature type="compositionally biased region" description="Polar residues" evidence="6">
    <location>
        <begin position="768"/>
        <end position="781"/>
    </location>
</feature>
<dbReference type="InterPro" id="IPR016024">
    <property type="entry name" value="ARM-type_fold"/>
</dbReference>
<comment type="subcellular location">
    <subcellularLocation>
        <location evidence="1">Nucleus</location>
    </subcellularLocation>
</comment>
<dbReference type="InterPro" id="IPR036322">
    <property type="entry name" value="WD40_repeat_dom_sf"/>
</dbReference>
<evidence type="ECO:0000256" key="2">
    <source>
        <dbReference type="ARBA" id="ARBA00004906"/>
    </source>
</evidence>
<feature type="compositionally biased region" description="Acidic residues" evidence="6">
    <location>
        <begin position="1338"/>
        <end position="1365"/>
    </location>
</feature>
<comment type="pathway">
    <text evidence="2">Protein modification; protein ubiquitination.</text>
</comment>
<evidence type="ECO:0000313" key="7">
    <source>
        <dbReference type="EMBL" id="CAL4121266.1"/>
    </source>
</evidence>
<feature type="compositionally biased region" description="Acidic residues" evidence="6">
    <location>
        <begin position="1300"/>
        <end position="1314"/>
    </location>
</feature>
<evidence type="ECO:0000256" key="1">
    <source>
        <dbReference type="ARBA" id="ARBA00004123"/>
    </source>
</evidence>
<dbReference type="InterPro" id="IPR033270">
    <property type="entry name" value="VPRBP/DCAF1"/>
</dbReference>
<dbReference type="Gene3D" id="1.25.10.10">
    <property type="entry name" value="Leucine-rich Repeat Variant"/>
    <property type="match status" value="1"/>
</dbReference>
<dbReference type="GO" id="GO:0016567">
    <property type="term" value="P:protein ubiquitination"/>
    <property type="evidence" value="ECO:0007669"/>
    <property type="project" value="InterPro"/>
</dbReference>